<dbReference type="EMBL" id="SLYC01000027">
    <property type="protein sequence ID" value="TCQ01484.1"/>
    <property type="molecule type" value="Genomic_DNA"/>
</dbReference>
<dbReference type="InterPro" id="IPR011642">
    <property type="entry name" value="Gate_dom"/>
</dbReference>
<dbReference type="Pfam" id="PF07670">
    <property type="entry name" value="Gate"/>
    <property type="match status" value="1"/>
</dbReference>
<sequence length="142" mass="15160">MILIKSIKTGFIKGIETTWMLGKVVVPVYLIVTILKYTPVIDWITILFTPLMTLFNLPGEAAIILVLGNVLNIYAAIGAISAINLSTMEVTVISIMLSFSHSLLIETAVTKKLGIGVKKVVLIRVGLAVISGIVVGQLGGLL</sequence>
<evidence type="ECO:0000313" key="3">
    <source>
        <dbReference type="EMBL" id="TCQ01484.1"/>
    </source>
</evidence>
<dbReference type="OrthoDB" id="9779080at2"/>
<organism evidence="3 4">
    <name type="scientific">Serpentinicella alkaliphila</name>
    <dbReference type="NCBI Taxonomy" id="1734049"/>
    <lineage>
        <taxon>Bacteria</taxon>
        <taxon>Bacillati</taxon>
        <taxon>Bacillota</taxon>
        <taxon>Clostridia</taxon>
        <taxon>Peptostreptococcales</taxon>
        <taxon>Natronincolaceae</taxon>
        <taxon>Serpentinicella</taxon>
    </lineage>
</organism>
<dbReference type="RefSeq" id="WP_132848915.1">
    <property type="nucleotide sequence ID" value="NZ_CP058648.1"/>
</dbReference>
<feature type="domain" description="Nucleoside transporter/FeoB GTPase Gate" evidence="2">
    <location>
        <begin position="19"/>
        <end position="103"/>
    </location>
</feature>
<dbReference type="AlphaFoldDB" id="A0A4V6NSE1"/>
<keyword evidence="1" id="KW-0812">Transmembrane</keyword>
<evidence type="ECO:0000259" key="2">
    <source>
        <dbReference type="Pfam" id="PF07670"/>
    </source>
</evidence>
<name>A0A4V6NSE1_9FIRM</name>
<evidence type="ECO:0000313" key="4">
    <source>
        <dbReference type="Proteomes" id="UP000295504"/>
    </source>
</evidence>
<proteinExistence type="predicted"/>
<keyword evidence="4" id="KW-1185">Reference proteome</keyword>
<protein>
    <recommendedName>
        <fullName evidence="2">Nucleoside transporter/FeoB GTPase Gate domain-containing protein</fullName>
    </recommendedName>
</protein>
<keyword evidence="1" id="KW-1133">Transmembrane helix</keyword>
<evidence type="ECO:0000256" key="1">
    <source>
        <dbReference type="SAM" id="Phobius"/>
    </source>
</evidence>
<dbReference type="Proteomes" id="UP000295504">
    <property type="component" value="Unassembled WGS sequence"/>
</dbReference>
<feature type="transmembrane region" description="Helical" evidence="1">
    <location>
        <begin position="28"/>
        <end position="49"/>
    </location>
</feature>
<keyword evidence="1" id="KW-0472">Membrane</keyword>
<accession>A0A4V6NSE1</accession>
<feature type="transmembrane region" description="Helical" evidence="1">
    <location>
        <begin position="121"/>
        <end position="140"/>
    </location>
</feature>
<feature type="transmembrane region" description="Helical" evidence="1">
    <location>
        <begin position="61"/>
        <end position="84"/>
    </location>
</feature>
<reference evidence="3 4" key="1">
    <citation type="submission" date="2019-03" db="EMBL/GenBank/DDBJ databases">
        <title>Genomic Encyclopedia of Type Strains, Phase IV (KMG-IV): sequencing the most valuable type-strain genomes for metagenomic binning, comparative biology and taxonomic classification.</title>
        <authorList>
            <person name="Goeker M."/>
        </authorList>
    </citation>
    <scope>NUCLEOTIDE SEQUENCE [LARGE SCALE GENOMIC DNA]</scope>
    <source>
        <strain evidence="3 4">DSM 100013</strain>
    </source>
</reference>
<comment type="caution">
    <text evidence="3">The sequence shown here is derived from an EMBL/GenBank/DDBJ whole genome shotgun (WGS) entry which is preliminary data.</text>
</comment>
<gene>
    <name evidence="3" type="ORF">EDD79_10273</name>
</gene>